<reference evidence="2" key="1">
    <citation type="submission" date="2018-11" db="EMBL/GenBank/DDBJ databases">
        <authorList>
            <consortium name="Pathogen Informatics"/>
        </authorList>
    </citation>
    <scope>NUCLEOTIDE SEQUENCE</scope>
</reference>
<evidence type="ECO:0000313" key="3">
    <source>
        <dbReference type="Proteomes" id="UP000784294"/>
    </source>
</evidence>
<proteinExistence type="predicted"/>
<dbReference type="OrthoDB" id="6228771at2759"/>
<keyword evidence="3" id="KW-1185">Reference proteome</keyword>
<dbReference type="Pfam" id="PF10264">
    <property type="entry name" value="WHD_Storkhead"/>
    <property type="match status" value="1"/>
</dbReference>
<evidence type="ECO:0000313" key="2">
    <source>
        <dbReference type="EMBL" id="VEL17880.1"/>
    </source>
</evidence>
<dbReference type="InterPro" id="IPR019391">
    <property type="entry name" value="Storkhead-box_WHD"/>
</dbReference>
<dbReference type="AlphaFoldDB" id="A0A448WQV4"/>
<evidence type="ECO:0000259" key="1">
    <source>
        <dbReference type="Pfam" id="PF10264"/>
    </source>
</evidence>
<comment type="caution">
    <text evidence="2">The sequence shown here is derived from an EMBL/GenBank/DDBJ whole genome shotgun (WGS) entry which is preliminary data.</text>
</comment>
<accession>A0A448WQV4</accession>
<gene>
    <name evidence="2" type="ORF">PXEA_LOCUS11320</name>
</gene>
<name>A0A448WQV4_9PLAT</name>
<organism evidence="2 3">
    <name type="scientific">Protopolystoma xenopodis</name>
    <dbReference type="NCBI Taxonomy" id="117903"/>
    <lineage>
        <taxon>Eukaryota</taxon>
        <taxon>Metazoa</taxon>
        <taxon>Spiralia</taxon>
        <taxon>Lophotrochozoa</taxon>
        <taxon>Platyhelminthes</taxon>
        <taxon>Monogenea</taxon>
        <taxon>Polyopisthocotylea</taxon>
        <taxon>Polystomatidea</taxon>
        <taxon>Polystomatidae</taxon>
        <taxon>Protopolystoma</taxon>
    </lineage>
</organism>
<feature type="domain" description="Winged helix Storkhead-box1" evidence="1">
    <location>
        <begin position="29"/>
        <end position="89"/>
    </location>
</feature>
<dbReference type="Proteomes" id="UP000784294">
    <property type="component" value="Unassembled WGS sequence"/>
</dbReference>
<sequence length="89" mass="10132">MGSFIFLFTADAGNVIVSRALQHLRMRPEEIICQVIWQVTQMEPTCTFERLSIYLGTIYRNLQQIPPSQQKVKSALQALIKSNAIYDTG</sequence>
<dbReference type="EMBL" id="CAAALY010034617">
    <property type="protein sequence ID" value="VEL17880.1"/>
    <property type="molecule type" value="Genomic_DNA"/>
</dbReference>
<protein>
    <recommendedName>
        <fullName evidence="1">Winged helix Storkhead-box1 domain-containing protein</fullName>
    </recommendedName>
</protein>